<comment type="caution">
    <text evidence="2">The sequence shown here is derived from an EMBL/GenBank/DDBJ whole genome shotgun (WGS) entry which is preliminary data.</text>
</comment>
<dbReference type="EMBL" id="BOSL01000011">
    <property type="protein sequence ID" value="GIP54384.1"/>
    <property type="molecule type" value="Genomic_DNA"/>
</dbReference>
<reference evidence="2 3" key="1">
    <citation type="submission" date="2021-03" db="EMBL/GenBank/DDBJ databases">
        <title>Antimicrobial resistance genes in bacteria isolated from Japanese honey, and their potential for conferring macrolide and lincosamide resistance in the American foulbrood pathogen Paenibacillus larvae.</title>
        <authorList>
            <person name="Okamoto M."/>
            <person name="Kumagai M."/>
            <person name="Kanamori H."/>
            <person name="Takamatsu D."/>
        </authorList>
    </citation>
    <scope>NUCLEOTIDE SEQUENCE [LARGE SCALE GENOMIC DNA]</scope>
    <source>
        <strain evidence="2 3">J42TS3</strain>
    </source>
</reference>
<keyword evidence="2" id="KW-0540">Nuclease</keyword>
<protein>
    <submittedName>
        <fullName evidence="2">AP endonuclease</fullName>
    </submittedName>
</protein>
<accession>A0ABQ4MEL6</accession>
<dbReference type="InterPro" id="IPR013022">
    <property type="entry name" value="Xyl_isomerase-like_TIM-brl"/>
</dbReference>
<dbReference type="PANTHER" id="PTHR12110">
    <property type="entry name" value="HYDROXYPYRUVATE ISOMERASE"/>
    <property type="match status" value="1"/>
</dbReference>
<keyword evidence="3" id="KW-1185">Reference proteome</keyword>
<sequence length="295" mass="32363">MNLMKDSAIDNSEIAAFPPLNLGVRAHDFGRVPLDLLIKKIQEHSFSNIQFAVKKSFPDSVRSLSELSPGAASYFGGAFGRAGIHLAVLGCYVNIVATDPSKRAEALNGFATHLRLARDFGASLVGSETGSVGDGYTPDNFTEEAFRQVVTSVKIMVAEAERFGVTVGIEAGQNHPLHSAPLARRLLDEVPSNNLQIILDCANLMSPENYTDQDRIIKEALELLGNRIAVVHLKDFTIKQGRIHTVPVGQGLLNFRPILSYMKYQRPHIHGILESTPEPDMKDSIAFLQQIYVEV</sequence>
<organism evidence="2 3">
    <name type="scientific">Paenibacillus vini</name>
    <dbReference type="NCBI Taxonomy" id="1476024"/>
    <lineage>
        <taxon>Bacteria</taxon>
        <taxon>Bacillati</taxon>
        <taxon>Bacillota</taxon>
        <taxon>Bacilli</taxon>
        <taxon>Bacillales</taxon>
        <taxon>Paenibacillaceae</taxon>
        <taxon>Paenibacillus</taxon>
    </lineage>
</organism>
<dbReference type="SUPFAM" id="SSF51658">
    <property type="entry name" value="Xylose isomerase-like"/>
    <property type="match status" value="1"/>
</dbReference>
<keyword evidence="2" id="KW-0378">Hydrolase</keyword>
<dbReference type="Gene3D" id="3.20.20.150">
    <property type="entry name" value="Divalent-metal-dependent TIM barrel enzymes"/>
    <property type="match status" value="1"/>
</dbReference>
<gene>
    <name evidence="2" type="ORF">J42TS3_34190</name>
</gene>
<evidence type="ECO:0000313" key="3">
    <source>
        <dbReference type="Proteomes" id="UP000679992"/>
    </source>
</evidence>
<dbReference type="GO" id="GO:0004519">
    <property type="term" value="F:endonuclease activity"/>
    <property type="evidence" value="ECO:0007669"/>
    <property type="project" value="UniProtKB-KW"/>
</dbReference>
<evidence type="ECO:0000313" key="2">
    <source>
        <dbReference type="EMBL" id="GIP54384.1"/>
    </source>
</evidence>
<dbReference type="InterPro" id="IPR036237">
    <property type="entry name" value="Xyl_isomerase-like_sf"/>
</dbReference>
<dbReference type="RefSeq" id="WP_244861598.1">
    <property type="nucleotide sequence ID" value="NZ_BOSL01000011.1"/>
</dbReference>
<dbReference type="InterPro" id="IPR050312">
    <property type="entry name" value="IolE/XylAMocC-like"/>
</dbReference>
<name>A0ABQ4MEL6_9BACL</name>
<dbReference type="Pfam" id="PF01261">
    <property type="entry name" value="AP_endonuc_2"/>
    <property type="match status" value="1"/>
</dbReference>
<keyword evidence="2" id="KW-0255">Endonuclease</keyword>
<dbReference type="Proteomes" id="UP000679992">
    <property type="component" value="Unassembled WGS sequence"/>
</dbReference>
<proteinExistence type="predicted"/>
<feature type="domain" description="Xylose isomerase-like TIM barrel" evidence="1">
    <location>
        <begin position="40"/>
        <end position="290"/>
    </location>
</feature>
<evidence type="ECO:0000259" key="1">
    <source>
        <dbReference type="Pfam" id="PF01261"/>
    </source>
</evidence>